<feature type="domain" description="DJ-1/PfpI" evidence="2">
    <location>
        <begin position="17"/>
        <end position="189"/>
    </location>
</feature>
<sequence length="231" mass="24529">MHNSKKVAVLLAGCGVYDGSEIHEAVLTLLSLSKRGIEYEVVAPNIMQHHVVNHLTGDEEAQSRNVLVEAARIARGEIKDLSLVNADEYAALIIPGGFGAAKNLCDFAFKQDSSFVVEPIVSAFINKFKNAQKPVGFICIAPVIAAAIYPHVALTIGNDQATADIVEHKGAKHINKCVTEVCVDQGNKVVSTPAYMLGQSIAEVASGIDHLVEAVVSLITDCVVSASVEVK</sequence>
<evidence type="ECO:0000313" key="4">
    <source>
        <dbReference type="Proteomes" id="UP000636949"/>
    </source>
</evidence>
<evidence type="ECO:0000256" key="1">
    <source>
        <dbReference type="PIRNR" id="PIRNR006320"/>
    </source>
</evidence>
<dbReference type="CDD" id="cd03133">
    <property type="entry name" value="GATase1_ES1"/>
    <property type="match status" value="1"/>
</dbReference>
<dbReference type="AlphaFoldDB" id="A0A8J2Z4W5"/>
<reference evidence="3" key="2">
    <citation type="submission" date="2020-09" db="EMBL/GenBank/DDBJ databases">
        <authorList>
            <person name="Sun Q."/>
            <person name="Zhou Y."/>
        </authorList>
    </citation>
    <scope>NUCLEOTIDE SEQUENCE</scope>
    <source>
        <strain evidence="3">CGMCC 1.15758</strain>
    </source>
</reference>
<protein>
    <recommendedName>
        <fullName evidence="1">Glyoxalase</fullName>
    </recommendedName>
</protein>
<dbReference type="PANTHER" id="PTHR10224">
    <property type="entry name" value="ES1 PROTEIN HOMOLOG, MITOCHONDRIAL"/>
    <property type="match status" value="1"/>
</dbReference>
<keyword evidence="1" id="KW-0456">Lyase</keyword>
<proteinExistence type="inferred from homology"/>
<dbReference type="NCBIfam" id="NF008747">
    <property type="entry name" value="PRK11780.1"/>
    <property type="match status" value="1"/>
</dbReference>
<comment type="caution">
    <text evidence="3">The sequence shown here is derived from an EMBL/GenBank/DDBJ whole genome shotgun (WGS) entry which is preliminary data.</text>
</comment>
<comment type="similarity">
    <text evidence="1">Belongs to the peptidase C56 family.</text>
</comment>
<dbReference type="OrthoDB" id="5605062at2"/>
<reference evidence="3" key="1">
    <citation type="journal article" date="2014" name="Int. J. Syst. Evol. Microbiol.">
        <title>Complete genome sequence of Corynebacterium casei LMG S-19264T (=DSM 44701T), isolated from a smear-ripened cheese.</title>
        <authorList>
            <consortium name="US DOE Joint Genome Institute (JGI-PGF)"/>
            <person name="Walter F."/>
            <person name="Albersmeier A."/>
            <person name="Kalinowski J."/>
            <person name="Ruckert C."/>
        </authorList>
    </citation>
    <scope>NUCLEOTIDE SEQUENCE</scope>
    <source>
        <strain evidence="3">CGMCC 1.15758</strain>
    </source>
</reference>
<dbReference type="PIRSF" id="PIRSF006320">
    <property type="entry name" value="Elb2"/>
    <property type="match status" value="1"/>
</dbReference>
<dbReference type="PANTHER" id="PTHR10224:SF12">
    <property type="entry name" value="GLYOXALASE ELBB"/>
    <property type="match status" value="1"/>
</dbReference>
<dbReference type="SUPFAM" id="SSF52317">
    <property type="entry name" value="Class I glutamine amidotransferase-like"/>
    <property type="match status" value="1"/>
</dbReference>
<gene>
    <name evidence="3" type="ORF">GCM10010995_16730</name>
</gene>
<evidence type="ECO:0000313" key="3">
    <source>
        <dbReference type="EMBL" id="GGG00052.1"/>
    </source>
</evidence>
<dbReference type="Pfam" id="PF01965">
    <property type="entry name" value="DJ-1_PfpI"/>
    <property type="match status" value="1"/>
</dbReference>
<dbReference type="Gene3D" id="3.40.50.880">
    <property type="match status" value="1"/>
</dbReference>
<dbReference type="Proteomes" id="UP000636949">
    <property type="component" value="Unassembled WGS sequence"/>
</dbReference>
<comment type="catalytic activity">
    <reaction evidence="1">
        <text>glyoxal + H2O = glycolate + H(+)</text>
        <dbReference type="Rhea" id="RHEA:51672"/>
        <dbReference type="ChEBI" id="CHEBI:15377"/>
        <dbReference type="ChEBI" id="CHEBI:15378"/>
        <dbReference type="ChEBI" id="CHEBI:29805"/>
        <dbReference type="ChEBI" id="CHEBI:34779"/>
    </reaction>
</comment>
<evidence type="ECO:0000259" key="2">
    <source>
        <dbReference type="Pfam" id="PF01965"/>
    </source>
</evidence>
<dbReference type="EMBL" id="BMJS01000018">
    <property type="protein sequence ID" value="GGG00052.1"/>
    <property type="molecule type" value="Genomic_DNA"/>
</dbReference>
<organism evidence="3 4">
    <name type="scientific">Cysteiniphilum litorale</name>
    <dbReference type="NCBI Taxonomy" id="2056700"/>
    <lineage>
        <taxon>Bacteria</taxon>
        <taxon>Pseudomonadati</taxon>
        <taxon>Pseudomonadota</taxon>
        <taxon>Gammaproteobacteria</taxon>
        <taxon>Thiotrichales</taxon>
        <taxon>Fastidiosibacteraceae</taxon>
        <taxon>Cysteiniphilum</taxon>
    </lineage>
</organism>
<dbReference type="InterPro" id="IPR029062">
    <property type="entry name" value="Class_I_gatase-like"/>
</dbReference>
<dbReference type="InterPro" id="IPR002818">
    <property type="entry name" value="DJ-1/PfpI"/>
</dbReference>
<accession>A0A8J2Z4W5</accession>
<name>A0A8J2Z4W5_9GAMM</name>
<dbReference type="GO" id="GO:0016829">
    <property type="term" value="F:lyase activity"/>
    <property type="evidence" value="ECO:0007669"/>
    <property type="project" value="UniProtKB-UniRule"/>
</dbReference>
<dbReference type="InterPro" id="IPR026041">
    <property type="entry name" value="ElbB"/>
</dbReference>
<keyword evidence="4" id="KW-1185">Reference proteome</keyword>
<comment type="function">
    <text evidence="1">Displays glyoxalase activity, catalyzing the conversion of glyoxal to glycolate.</text>
</comment>